<reference evidence="3 4" key="1">
    <citation type="submission" date="2019-10" db="EMBL/GenBank/DDBJ databases">
        <authorList>
            <person name="Palmer J.M."/>
        </authorList>
    </citation>
    <scope>NUCLEOTIDE SEQUENCE [LARGE SCALE GENOMIC DNA]</scope>
    <source>
        <strain evidence="3 4">TWF506</strain>
    </source>
</reference>
<feature type="compositionally biased region" description="Acidic residues" evidence="1">
    <location>
        <begin position="31"/>
        <end position="40"/>
    </location>
</feature>
<feature type="compositionally biased region" description="Polar residues" evidence="1">
    <location>
        <begin position="154"/>
        <end position="171"/>
    </location>
</feature>
<gene>
    <name evidence="3" type="ORF">TWF506_007445</name>
</gene>
<sequence>MPSRLAVGNLLRIVICTIYFSAGIHGQGFGDDTDDSDDSGGSEGSGNIRIPLSSWSGITNRIGDTRNTNDIPLTTVRETLGDNVLSTPSNRQPYNNRALLSPGSNSFRQNDMYTKQQKPTYGERVSGNPYCEGLSFRGSERGPDTCRTRDNSRPDTQNDIDMTGLTSQRGSTYGIGPKPNLQTSFGKSFNVPNLQLNFPGSMLGSPRIGTTFRGYDNLNPVDTARGTSGKAEQTFNEGDEDDDPALPTEPDEEGGQDEKDIGIAYDYTPNLDLSIHEGESFSTTKPYSRNPGNKNLGSLKVPKIDPHTNSVTWFKQPTEESSDLIKIEPVWQGEFLQPPEAKGFILTLLNSLTDDLWVVVKGGFPYAGYNLITQKFAEGEAARWVKVDGGRLKLSGSDPQYPQLVIYICKGGDPRAVLSLIELDQARLNEGKPCPKEQGGGTFKSFGWTLRGSESTYVDPRIEGTLMWKGVTDTGNLLAIFPPEDDKRLWWYTRRPGGGRRKVPLVAFLGLADNWNPNIIHDDPKTTEIQRLDRKLPYLARYKPVETDEDGFATRFEPGLWFEKEFQLSGTFTETAKTSTLVPWHLYVEEAPKLLAEPGKSAIDRFIVARPDGRETSSKKPATWRAKQVRPAGLGIVQTRVYQLPLARGGYEHSKFIYTCNGYGVFLRVGTQQEATRECGQPDWIYSNFEFFVSYFAYKSTKDAHQEGTEMVFKPGDNIQGFRALSLEKIGTRSVAARLYVVDGYNYVFDGKIILHAEIFVQKGGPLQQ</sequence>
<evidence type="ECO:0000313" key="3">
    <source>
        <dbReference type="EMBL" id="KAK6515098.1"/>
    </source>
</evidence>
<organism evidence="3 4">
    <name type="scientific">Arthrobotrys conoides</name>
    <dbReference type="NCBI Taxonomy" id="74498"/>
    <lineage>
        <taxon>Eukaryota</taxon>
        <taxon>Fungi</taxon>
        <taxon>Dikarya</taxon>
        <taxon>Ascomycota</taxon>
        <taxon>Pezizomycotina</taxon>
        <taxon>Orbiliomycetes</taxon>
        <taxon>Orbiliales</taxon>
        <taxon>Orbiliaceae</taxon>
        <taxon>Arthrobotrys</taxon>
    </lineage>
</organism>
<feature type="region of interest" description="Disordered" evidence="1">
    <location>
        <begin position="280"/>
        <end position="301"/>
    </location>
</feature>
<feature type="region of interest" description="Disordered" evidence="1">
    <location>
        <begin position="31"/>
        <end position="52"/>
    </location>
</feature>
<dbReference type="Proteomes" id="UP001307849">
    <property type="component" value="Unassembled WGS sequence"/>
</dbReference>
<dbReference type="EMBL" id="JAVHJM010000004">
    <property type="protein sequence ID" value="KAK6515098.1"/>
    <property type="molecule type" value="Genomic_DNA"/>
</dbReference>
<keyword evidence="4" id="KW-1185">Reference proteome</keyword>
<evidence type="ECO:0000256" key="2">
    <source>
        <dbReference type="SAM" id="SignalP"/>
    </source>
</evidence>
<feature type="compositionally biased region" description="Basic and acidic residues" evidence="1">
    <location>
        <begin position="138"/>
        <end position="153"/>
    </location>
</feature>
<accession>A0AAN8RSU2</accession>
<feature type="region of interest" description="Disordered" evidence="1">
    <location>
        <begin position="136"/>
        <end position="179"/>
    </location>
</feature>
<feature type="region of interest" description="Disordered" evidence="1">
    <location>
        <begin position="213"/>
        <end position="258"/>
    </location>
</feature>
<proteinExistence type="predicted"/>
<comment type="caution">
    <text evidence="3">The sequence shown here is derived from an EMBL/GenBank/DDBJ whole genome shotgun (WGS) entry which is preliminary data.</text>
</comment>
<name>A0AAN8RSU2_9PEZI</name>
<evidence type="ECO:0000313" key="4">
    <source>
        <dbReference type="Proteomes" id="UP001307849"/>
    </source>
</evidence>
<feature type="chain" id="PRO_5042970550" evidence="2">
    <location>
        <begin position="27"/>
        <end position="769"/>
    </location>
</feature>
<dbReference type="AlphaFoldDB" id="A0AAN8RSU2"/>
<feature type="compositionally biased region" description="Polar residues" evidence="1">
    <location>
        <begin position="84"/>
        <end position="95"/>
    </location>
</feature>
<feature type="region of interest" description="Disordered" evidence="1">
    <location>
        <begin position="83"/>
        <end position="109"/>
    </location>
</feature>
<protein>
    <submittedName>
        <fullName evidence="3">Uncharacterized protein</fullName>
    </submittedName>
</protein>
<feature type="signal peptide" evidence="2">
    <location>
        <begin position="1"/>
        <end position="26"/>
    </location>
</feature>
<feature type="compositionally biased region" description="Acidic residues" evidence="1">
    <location>
        <begin position="237"/>
        <end position="255"/>
    </location>
</feature>
<evidence type="ECO:0000256" key="1">
    <source>
        <dbReference type="SAM" id="MobiDB-lite"/>
    </source>
</evidence>
<feature type="compositionally biased region" description="Polar residues" evidence="1">
    <location>
        <begin position="280"/>
        <end position="296"/>
    </location>
</feature>
<keyword evidence="2" id="KW-0732">Signal</keyword>